<accession>A0A9P6EG91</accession>
<evidence type="ECO:0000256" key="2">
    <source>
        <dbReference type="SAM" id="Phobius"/>
    </source>
</evidence>
<keyword evidence="2" id="KW-0812">Transmembrane</keyword>
<dbReference type="EMBL" id="MU157852">
    <property type="protein sequence ID" value="KAF9528546.1"/>
    <property type="molecule type" value="Genomic_DNA"/>
</dbReference>
<reference evidence="3" key="1">
    <citation type="submission" date="2020-11" db="EMBL/GenBank/DDBJ databases">
        <authorList>
            <consortium name="DOE Joint Genome Institute"/>
            <person name="Ahrendt S."/>
            <person name="Riley R."/>
            <person name="Andreopoulos W."/>
            <person name="Labutti K."/>
            <person name="Pangilinan J."/>
            <person name="Ruiz-Duenas F.J."/>
            <person name="Barrasa J.M."/>
            <person name="Sanchez-Garcia M."/>
            <person name="Camarero S."/>
            <person name="Miyauchi S."/>
            <person name="Serrano A."/>
            <person name="Linde D."/>
            <person name="Babiker R."/>
            <person name="Drula E."/>
            <person name="Ayuso-Fernandez I."/>
            <person name="Pacheco R."/>
            <person name="Padilla G."/>
            <person name="Ferreira P."/>
            <person name="Barriuso J."/>
            <person name="Kellner H."/>
            <person name="Castanera R."/>
            <person name="Alfaro M."/>
            <person name="Ramirez L."/>
            <person name="Pisabarro A.G."/>
            <person name="Kuo A."/>
            <person name="Tritt A."/>
            <person name="Lipzen A."/>
            <person name="He G."/>
            <person name="Yan M."/>
            <person name="Ng V."/>
            <person name="Cullen D."/>
            <person name="Martin F."/>
            <person name="Rosso M.-N."/>
            <person name="Henrissat B."/>
            <person name="Hibbett D."/>
            <person name="Martinez A.T."/>
            <person name="Grigoriev I.V."/>
        </authorList>
    </citation>
    <scope>NUCLEOTIDE SEQUENCE</scope>
    <source>
        <strain evidence="3">CBS 506.95</strain>
    </source>
</reference>
<keyword evidence="4" id="KW-1185">Reference proteome</keyword>
<evidence type="ECO:0000313" key="3">
    <source>
        <dbReference type="EMBL" id="KAF9528546.1"/>
    </source>
</evidence>
<keyword evidence="2" id="KW-1133">Transmembrane helix</keyword>
<sequence length="140" mass="15286">MFRQRLNASKQTGSTSRLTSTSAKPRTVTRVQVHISLQRAIIIGSATFVGGIIATSALGFGYYHYSGTRNKVNQAVEIMNGIERHVNSVTVVVEDIGTYVGKRKRELDQTTAPVGKAIEDALGAVERQLGAVFNPRRKLE</sequence>
<evidence type="ECO:0000256" key="1">
    <source>
        <dbReference type="SAM" id="MobiDB-lite"/>
    </source>
</evidence>
<feature type="transmembrane region" description="Helical" evidence="2">
    <location>
        <begin position="40"/>
        <end position="63"/>
    </location>
</feature>
<proteinExistence type="predicted"/>
<feature type="region of interest" description="Disordered" evidence="1">
    <location>
        <begin position="1"/>
        <end position="25"/>
    </location>
</feature>
<organism evidence="3 4">
    <name type="scientific">Crepidotus variabilis</name>
    <dbReference type="NCBI Taxonomy" id="179855"/>
    <lineage>
        <taxon>Eukaryota</taxon>
        <taxon>Fungi</taxon>
        <taxon>Dikarya</taxon>
        <taxon>Basidiomycota</taxon>
        <taxon>Agaricomycotina</taxon>
        <taxon>Agaricomycetes</taxon>
        <taxon>Agaricomycetidae</taxon>
        <taxon>Agaricales</taxon>
        <taxon>Agaricineae</taxon>
        <taxon>Crepidotaceae</taxon>
        <taxon>Crepidotus</taxon>
    </lineage>
</organism>
<name>A0A9P6EG91_9AGAR</name>
<comment type="caution">
    <text evidence="3">The sequence shown here is derived from an EMBL/GenBank/DDBJ whole genome shotgun (WGS) entry which is preliminary data.</text>
</comment>
<dbReference type="Proteomes" id="UP000807306">
    <property type="component" value="Unassembled WGS sequence"/>
</dbReference>
<gene>
    <name evidence="3" type="ORF">CPB83DRAFT_906818</name>
</gene>
<keyword evidence="2" id="KW-0472">Membrane</keyword>
<dbReference type="AlphaFoldDB" id="A0A9P6EG91"/>
<evidence type="ECO:0000313" key="4">
    <source>
        <dbReference type="Proteomes" id="UP000807306"/>
    </source>
</evidence>
<protein>
    <submittedName>
        <fullName evidence="3">Uncharacterized protein</fullName>
    </submittedName>
</protein>
<feature type="compositionally biased region" description="Polar residues" evidence="1">
    <location>
        <begin position="1"/>
        <end position="24"/>
    </location>
</feature>